<evidence type="ECO:0000256" key="1">
    <source>
        <dbReference type="ARBA" id="ARBA00005755"/>
    </source>
</evidence>
<dbReference type="GO" id="GO:0003887">
    <property type="term" value="F:DNA-directed DNA polymerase activity"/>
    <property type="evidence" value="ECO:0007669"/>
    <property type="project" value="UniProtKB-KW"/>
</dbReference>
<comment type="catalytic activity">
    <reaction evidence="5">
        <text>DNA(n) + a 2'-deoxyribonucleoside 5'-triphosphate = DNA(n+1) + diphosphate</text>
        <dbReference type="Rhea" id="RHEA:22508"/>
        <dbReference type="Rhea" id="RHEA-COMP:17339"/>
        <dbReference type="Rhea" id="RHEA-COMP:17340"/>
        <dbReference type="ChEBI" id="CHEBI:33019"/>
        <dbReference type="ChEBI" id="CHEBI:61560"/>
        <dbReference type="ChEBI" id="CHEBI:173112"/>
        <dbReference type="EC" id="2.7.7.7"/>
    </reaction>
</comment>
<dbReference type="InterPro" id="IPR042087">
    <property type="entry name" value="DNA_pol_B_thumb"/>
</dbReference>
<dbReference type="GO" id="GO:0006273">
    <property type="term" value="P:lagging strand elongation"/>
    <property type="evidence" value="ECO:0007669"/>
    <property type="project" value="TreeGrafter"/>
</dbReference>
<dbReference type="GO" id="GO:1902975">
    <property type="term" value="P:mitotic DNA replication initiation"/>
    <property type="evidence" value="ECO:0007669"/>
    <property type="project" value="TreeGrafter"/>
</dbReference>
<dbReference type="InterPro" id="IPR017964">
    <property type="entry name" value="DNA-dir_DNA_pol_B_CS"/>
</dbReference>
<comment type="similarity">
    <text evidence="1 5">Belongs to the DNA polymerase type-B family.</text>
</comment>
<dbReference type="GO" id="GO:0005658">
    <property type="term" value="C:alpha DNA polymerase:primase complex"/>
    <property type="evidence" value="ECO:0007669"/>
    <property type="project" value="TreeGrafter"/>
</dbReference>
<dbReference type="PRINTS" id="PR00106">
    <property type="entry name" value="DNAPOLB"/>
</dbReference>
<keyword evidence="2 5" id="KW-0808">Transferase</keyword>
<organism evidence="7 8">
    <name type="scientific">Nematocida displodere</name>
    <dbReference type="NCBI Taxonomy" id="1805483"/>
    <lineage>
        <taxon>Eukaryota</taxon>
        <taxon>Fungi</taxon>
        <taxon>Fungi incertae sedis</taxon>
        <taxon>Microsporidia</taxon>
        <taxon>Nematocida</taxon>
    </lineage>
</organism>
<dbReference type="InterPro" id="IPR006134">
    <property type="entry name" value="DNA-dir_DNA_pol_B_multi_dom"/>
</dbReference>
<keyword evidence="5" id="KW-0235">DNA replication</keyword>
<dbReference type="OrthoDB" id="6755010at2759"/>
<dbReference type="Pfam" id="PF00136">
    <property type="entry name" value="DNA_pol_B"/>
    <property type="match status" value="1"/>
</dbReference>
<dbReference type="AlphaFoldDB" id="A0A177EI90"/>
<reference evidence="7 8" key="1">
    <citation type="submission" date="2016-02" db="EMBL/GenBank/DDBJ databases">
        <title>Discovery of a natural microsporidian pathogen with a broad tissue tropism in Caenorhabditis elegans.</title>
        <authorList>
            <person name="Luallen R.J."/>
            <person name="Reinke A.W."/>
            <person name="Tong L."/>
            <person name="Botts M.R."/>
            <person name="Felix M.-A."/>
            <person name="Troemel E.R."/>
        </authorList>
    </citation>
    <scope>NUCLEOTIDE SEQUENCE [LARGE SCALE GENOMIC DNA]</scope>
    <source>
        <strain evidence="7 8">JUm2807</strain>
    </source>
</reference>
<keyword evidence="3 5" id="KW-0548">Nucleotidyltransferase</keyword>
<dbReference type="PROSITE" id="PS00116">
    <property type="entry name" value="DNA_POLYMERASE_B"/>
    <property type="match status" value="1"/>
</dbReference>
<dbReference type="EMBL" id="LTDL01000014">
    <property type="protein sequence ID" value="OAG31693.1"/>
    <property type="molecule type" value="Genomic_DNA"/>
</dbReference>
<dbReference type="GO" id="GO:0006272">
    <property type="term" value="P:leading strand elongation"/>
    <property type="evidence" value="ECO:0007669"/>
    <property type="project" value="TreeGrafter"/>
</dbReference>
<evidence type="ECO:0000256" key="4">
    <source>
        <dbReference type="ARBA" id="ARBA00022932"/>
    </source>
</evidence>
<protein>
    <recommendedName>
        <fullName evidence="5">DNA polymerase</fullName>
        <ecNumber evidence="5">2.7.7.7</ecNumber>
    </recommendedName>
</protein>
<dbReference type="SMART" id="SM00486">
    <property type="entry name" value="POLBc"/>
    <property type="match status" value="1"/>
</dbReference>
<dbReference type="GO" id="GO:0000166">
    <property type="term" value="F:nucleotide binding"/>
    <property type="evidence" value="ECO:0007669"/>
    <property type="project" value="InterPro"/>
</dbReference>
<dbReference type="STRING" id="1805483.A0A177EI90"/>
<keyword evidence="4 5" id="KW-0239">DNA-directed DNA polymerase</keyword>
<dbReference type="Gene3D" id="1.10.132.60">
    <property type="entry name" value="DNA polymerase family B, C-terminal domain"/>
    <property type="match status" value="1"/>
</dbReference>
<dbReference type="Proteomes" id="UP000185944">
    <property type="component" value="Unassembled WGS sequence"/>
</dbReference>
<dbReference type="NCBIfam" id="TIGR00592">
    <property type="entry name" value="pol2"/>
    <property type="match status" value="1"/>
</dbReference>
<dbReference type="InterPro" id="IPR006172">
    <property type="entry name" value="DNA-dir_DNA_pol_B"/>
</dbReference>
<dbReference type="InterPro" id="IPR043502">
    <property type="entry name" value="DNA/RNA_pol_sf"/>
</dbReference>
<keyword evidence="5" id="KW-0238">DNA-binding</keyword>
<evidence type="ECO:0000313" key="7">
    <source>
        <dbReference type="EMBL" id="OAG31693.1"/>
    </source>
</evidence>
<dbReference type="PANTHER" id="PTHR45861">
    <property type="entry name" value="DNA POLYMERASE ALPHA CATALYTIC SUBUNIT"/>
    <property type="match status" value="1"/>
</dbReference>
<dbReference type="GeneID" id="93646518"/>
<evidence type="ECO:0000256" key="2">
    <source>
        <dbReference type="ARBA" id="ARBA00022679"/>
    </source>
</evidence>
<dbReference type="GO" id="GO:0003697">
    <property type="term" value="F:single-stranded DNA binding"/>
    <property type="evidence" value="ECO:0007669"/>
    <property type="project" value="TreeGrafter"/>
</dbReference>
<evidence type="ECO:0000313" key="8">
    <source>
        <dbReference type="Proteomes" id="UP000185944"/>
    </source>
</evidence>
<dbReference type="GO" id="GO:0003682">
    <property type="term" value="F:chromatin binding"/>
    <property type="evidence" value="ECO:0007669"/>
    <property type="project" value="TreeGrafter"/>
</dbReference>
<dbReference type="EC" id="2.7.7.7" evidence="5"/>
<evidence type="ECO:0000259" key="6">
    <source>
        <dbReference type="Pfam" id="PF00136"/>
    </source>
</evidence>
<dbReference type="Gene3D" id="3.90.1600.10">
    <property type="entry name" value="Palm domain of DNA polymerase"/>
    <property type="match status" value="2"/>
</dbReference>
<comment type="caution">
    <text evidence="7">The sequence shown here is derived from an EMBL/GenBank/DDBJ whole genome shotgun (WGS) entry which is preliminary data.</text>
</comment>
<evidence type="ECO:0000256" key="5">
    <source>
        <dbReference type="RuleBase" id="RU000442"/>
    </source>
</evidence>
<name>A0A177EI90_9MICR</name>
<gene>
    <name evidence="7" type="ORF">NEDG_00168</name>
</gene>
<dbReference type="GO" id="GO:0003688">
    <property type="term" value="F:DNA replication origin binding"/>
    <property type="evidence" value="ECO:0007669"/>
    <property type="project" value="TreeGrafter"/>
</dbReference>
<dbReference type="VEuPathDB" id="MicrosporidiaDB:NEDG_00168"/>
<dbReference type="RefSeq" id="XP_067545294.1">
    <property type="nucleotide sequence ID" value="XM_067687586.1"/>
</dbReference>
<proteinExistence type="inferred from homology"/>
<sequence length="1008" mass="111618">MDVDVLNIVRLGVNGVSIICKRVEDAKQVVFNMPVVPNEVLAFPLGKDPIFEQKLAAEVARALKDDLVPVSGNTCGTWSRRYSCFHQDITRESRWEKALVFYTKHDRAVKGIALDSAKAVHRGFNGPVEAFILLKGVKGVSRMRITQSSVRAGLEKTASLSFDEIVFLAPSSAASLRVAFLYAPQRSEQVEHLSIYIQERGSGGGKEVELGEGAGVAVREVSTDSEQVKRAKTESVPEIVTVKRGAGVVEHQTLTTCRMDGYAPEELLSKNVRVLPGPAEIVREAFDLIERQEVDLVVAHNLDVLKLFASSPHAGQRSMLLCDLSVFVASVKKMNDFSLSEMMWAYAVEERALPVAGSADAVSAALEASTSPLGAYEASVFVNGLGVAVAAISEVFRKGNLLDLSEKLSHISGCTLNAIFRGHKSDRVEYLLMHRMREKSFLIPSKSFAGDKIDTKDTYEGGYVFLERPGVYSEHYIALFDFNSLYPSIIREYSVCFSTCAKLSVDMGIPADSETLLLPECVHHLVEKRTRIREQMKEAEGVDKNLLNIEQSAVKLVANCIYGCLGFKGFRFYNKKMAAFITERGRSILKQTKTQLELGGYKVIYGDTDSVMVDVGIPVSSGELPSAELLQKISGEISQNYRCIVLGFEKVFKKLVMLAKKKYFGLICMPGEESIEEKGLETGRRDWAAVGSASTSEMLRLLLFHPENQIEEKAISFLGTLRPAAAKMSRESFLIRKRLAKDPAEYPDASSASLPHVSLALRLRKEKRLLFRSGDILPFVMAKHNGETRPELVSEGGDIDVEYYIRMQVLPPLQRMIEYFPAVSLDRIKAVLGIQAPPKPRPQPKAQLRAQIPPEAAPAITKNLLITTECCKSVQEIGTACTSCFQKLGNAFVAQCLAKCLYAGIKELYALGKLCQNCKAQYQYLPICPACSTPTEWAVQPPSVFHAMLIHLSEIFAETVHAPGILSLLNRSMHTVIDITKLPLHDFSYTMYMPAQAGRQELFDRYYK</sequence>
<accession>A0A177EI90</accession>
<evidence type="ECO:0000256" key="3">
    <source>
        <dbReference type="ARBA" id="ARBA00022695"/>
    </source>
</evidence>
<dbReference type="SUPFAM" id="SSF56672">
    <property type="entry name" value="DNA/RNA polymerases"/>
    <property type="match status" value="1"/>
</dbReference>
<dbReference type="InterPro" id="IPR023211">
    <property type="entry name" value="DNA_pol_palm_dom_sf"/>
</dbReference>
<keyword evidence="8" id="KW-1185">Reference proteome</keyword>
<feature type="domain" description="DNA-directed DNA polymerase family B multifunctional" evidence="6">
    <location>
        <begin position="417"/>
        <end position="818"/>
    </location>
</feature>
<dbReference type="PANTHER" id="PTHR45861:SF1">
    <property type="entry name" value="DNA POLYMERASE ALPHA CATALYTIC SUBUNIT"/>
    <property type="match status" value="1"/>
</dbReference>